<comment type="similarity">
    <text evidence="2 6">Belongs to the NIP7 family.</text>
</comment>
<dbReference type="Gene3D" id="3.10.450.220">
    <property type="match status" value="1"/>
</dbReference>
<dbReference type="InterPro" id="IPR015947">
    <property type="entry name" value="PUA-like_sf"/>
</dbReference>
<dbReference type="CDD" id="cd21151">
    <property type="entry name" value="PUA_Nip7-like"/>
    <property type="match status" value="1"/>
</dbReference>
<dbReference type="Proteomes" id="UP001431209">
    <property type="component" value="Unassembled WGS sequence"/>
</dbReference>
<feature type="domain" description="PUA" evidence="7">
    <location>
        <begin position="97"/>
        <end position="172"/>
    </location>
</feature>
<dbReference type="SUPFAM" id="SSF88697">
    <property type="entry name" value="PUA domain-like"/>
    <property type="match status" value="1"/>
</dbReference>
<evidence type="ECO:0000256" key="6">
    <source>
        <dbReference type="PIRNR" id="PIRNR017190"/>
    </source>
</evidence>
<comment type="function">
    <text evidence="6">Required for proper 27S pre-rRNA processing and 60S ribosome subunit assembly.</text>
</comment>
<dbReference type="EMBL" id="JAOPGA020001171">
    <property type="protein sequence ID" value="KAL0485827.1"/>
    <property type="molecule type" value="Genomic_DNA"/>
</dbReference>
<keyword evidence="9" id="KW-1185">Reference proteome</keyword>
<keyword evidence="4 6" id="KW-0694">RNA-binding</keyword>
<reference evidence="8 9" key="1">
    <citation type="submission" date="2024-03" db="EMBL/GenBank/DDBJ databases">
        <title>The Acrasis kona genome and developmental transcriptomes reveal deep origins of eukaryotic multicellular pathways.</title>
        <authorList>
            <person name="Sheikh S."/>
            <person name="Fu C.-J."/>
            <person name="Brown M.W."/>
            <person name="Baldauf S.L."/>
        </authorList>
    </citation>
    <scope>NUCLEOTIDE SEQUENCE [LARGE SCALE GENOMIC DNA]</scope>
    <source>
        <strain evidence="8 9">ATCC MYA-3509</strain>
    </source>
</reference>
<keyword evidence="5 6" id="KW-0539">Nucleus</keyword>
<keyword evidence="3 6" id="KW-0690">Ribosome biogenesis</keyword>
<dbReference type="GO" id="GO:0042255">
    <property type="term" value="P:ribosome assembly"/>
    <property type="evidence" value="ECO:0007669"/>
    <property type="project" value="InterPro"/>
</dbReference>
<dbReference type="GO" id="GO:0005730">
    <property type="term" value="C:nucleolus"/>
    <property type="evidence" value="ECO:0007669"/>
    <property type="project" value="UniProtKB-SubCell"/>
</dbReference>
<proteinExistence type="inferred from homology"/>
<evidence type="ECO:0000256" key="1">
    <source>
        <dbReference type="ARBA" id="ARBA00004604"/>
    </source>
</evidence>
<dbReference type="InterPro" id="IPR002478">
    <property type="entry name" value="PUA"/>
</dbReference>
<evidence type="ECO:0000256" key="5">
    <source>
        <dbReference type="ARBA" id="ARBA00023242"/>
    </source>
</evidence>
<gene>
    <name evidence="8" type="ORF">AKO1_004109</name>
</gene>
<dbReference type="GO" id="GO:0003723">
    <property type="term" value="F:RNA binding"/>
    <property type="evidence" value="ECO:0007669"/>
    <property type="project" value="UniProtKB-KW"/>
</dbReference>
<dbReference type="PROSITE" id="PS50890">
    <property type="entry name" value="PUA"/>
    <property type="match status" value="1"/>
</dbReference>
<organism evidence="8 9">
    <name type="scientific">Acrasis kona</name>
    <dbReference type="NCBI Taxonomy" id="1008807"/>
    <lineage>
        <taxon>Eukaryota</taxon>
        <taxon>Discoba</taxon>
        <taxon>Heterolobosea</taxon>
        <taxon>Tetramitia</taxon>
        <taxon>Eutetramitia</taxon>
        <taxon>Acrasidae</taxon>
        <taxon>Acrasis</taxon>
    </lineage>
</organism>
<dbReference type="Pfam" id="PF17833">
    <property type="entry name" value="pre-PUA_NIP7"/>
    <property type="match status" value="1"/>
</dbReference>
<dbReference type="InterPro" id="IPR055359">
    <property type="entry name" value="Nip7_N_euk"/>
</dbReference>
<dbReference type="Gene3D" id="2.30.130.10">
    <property type="entry name" value="PUA domain"/>
    <property type="match status" value="1"/>
</dbReference>
<protein>
    <recommendedName>
        <fullName evidence="6">60S ribosome subunit biogenesis protein NIP7 homolog</fullName>
    </recommendedName>
</protein>
<evidence type="ECO:0000259" key="7">
    <source>
        <dbReference type="SMART" id="SM00359"/>
    </source>
</evidence>
<comment type="subcellular location">
    <subcellularLocation>
        <location evidence="1">Nucleus</location>
        <location evidence="1">Nucleolus</location>
    </subcellularLocation>
</comment>
<evidence type="ECO:0000313" key="9">
    <source>
        <dbReference type="Proteomes" id="UP001431209"/>
    </source>
</evidence>
<evidence type="ECO:0000256" key="3">
    <source>
        <dbReference type="ARBA" id="ARBA00022517"/>
    </source>
</evidence>
<evidence type="ECO:0000256" key="2">
    <source>
        <dbReference type="ARBA" id="ARBA00009895"/>
    </source>
</evidence>
<dbReference type="FunFam" id="2.30.130.10:FF:000002">
    <property type="entry name" value="60S ribosome subunit biogenesis protein NIP7 homolog"/>
    <property type="match status" value="1"/>
</dbReference>
<dbReference type="AlphaFoldDB" id="A0AAW2ZAW8"/>
<dbReference type="InterPro" id="IPR040598">
    <property type="entry name" value="NIP7_N"/>
</dbReference>
<dbReference type="SUPFAM" id="SSF88802">
    <property type="entry name" value="Pre-PUA domain"/>
    <property type="match status" value="1"/>
</dbReference>
<dbReference type="FunFam" id="3.10.450.220:FF:000001">
    <property type="entry name" value="60S ribosome subunit biogenesis protein NIP7 homolog"/>
    <property type="match status" value="1"/>
</dbReference>
<dbReference type="InterPro" id="IPR005155">
    <property type="entry name" value="UPF0113_PUA"/>
</dbReference>
<comment type="subunit">
    <text evidence="6">Interacts with pre-ribosome complex.</text>
</comment>
<dbReference type="PANTHER" id="PTHR23415">
    <property type="entry name" value="CYCLIN-DEPENDENT KINASES REGULATORY SUBUNIT/60S RIBOSOME SUBUNIT BIOGENESIS PROTEIN NIP7"/>
    <property type="match status" value="1"/>
</dbReference>
<sequence length="183" mass="20935">MRPLTENETKVLFEKLAKYLGQNIKQLVDTKGGSGEYVFRLHNNKVYYMSEDVLKYGMAITKDRLHSMGVCFGKFTKTGKFNLQITCLDYLAQYAEYKVWLKPQSELSYLYGNHVLKAGLGRITEDCPQYQGVVVMNMNDVPLGFGVTARSTEECRHLGPTDIACFHQSDVGEYLREENTNMF</sequence>
<comment type="caution">
    <text evidence="8">The sequence shown here is derived from an EMBL/GenBank/DDBJ whole genome shotgun (WGS) entry which is preliminary data.</text>
</comment>
<evidence type="ECO:0000256" key="4">
    <source>
        <dbReference type="ARBA" id="ARBA00022884"/>
    </source>
</evidence>
<dbReference type="SMART" id="SM00359">
    <property type="entry name" value="PUA"/>
    <property type="match status" value="1"/>
</dbReference>
<name>A0AAW2ZAW8_9EUKA</name>
<evidence type="ECO:0000313" key="8">
    <source>
        <dbReference type="EMBL" id="KAL0485827.1"/>
    </source>
</evidence>
<accession>A0AAW2ZAW8</accession>
<dbReference type="CDD" id="cd21146">
    <property type="entry name" value="Nip7_N_euk"/>
    <property type="match status" value="1"/>
</dbReference>
<dbReference type="Pfam" id="PF03657">
    <property type="entry name" value="UPF0113"/>
    <property type="match status" value="1"/>
</dbReference>
<dbReference type="InterPro" id="IPR016686">
    <property type="entry name" value="Ribosomal_synth_fac_NIP7"/>
</dbReference>
<dbReference type="InterPro" id="IPR036974">
    <property type="entry name" value="PUA_sf"/>
</dbReference>
<dbReference type="PIRSF" id="PIRSF017190">
    <property type="entry name" value="Rbsml_synth_fac_NIP7"/>
    <property type="match status" value="1"/>
</dbReference>